<dbReference type="InterPro" id="IPR011701">
    <property type="entry name" value="MFS"/>
</dbReference>
<accession>A0A265N6U3</accession>
<evidence type="ECO:0000256" key="7">
    <source>
        <dbReference type="SAM" id="Phobius"/>
    </source>
</evidence>
<feature type="transmembrane region" description="Helical" evidence="7">
    <location>
        <begin position="159"/>
        <end position="178"/>
    </location>
</feature>
<keyword evidence="3" id="KW-1003">Cell membrane</keyword>
<proteinExistence type="predicted"/>
<feature type="transmembrane region" description="Helical" evidence="7">
    <location>
        <begin position="206"/>
        <end position="228"/>
    </location>
</feature>
<dbReference type="Proteomes" id="UP000216498">
    <property type="component" value="Unassembled WGS sequence"/>
</dbReference>
<dbReference type="InterPro" id="IPR036259">
    <property type="entry name" value="MFS_trans_sf"/>
</dbReference>
<organism evidence="9 10">
    <name type="scientific">Virgibacillus indicus</name>
    <dbReference type="NCBI Taxonomy" id="2024554"/>
    <lineage>
        <taxon>Bacteria</taxon>
        <taxon>Bacillati</taxon>
        <taxon>Bacillota</taxon>
        <taxon>Bacilli</taxon>
        <taxon>Bacillales</taxon>
        <taxon>Bacillaceae</taxon>
        <taxon>Virgibacillus</taxon>
    </lineage>
</organism>
<sequence>MATEKIRFWILIALVSISGFSQGMLLPLLSIILEQNGVASSVNGLHATGLYIGVLIASPFMEKPMQKFGFKPVIVVGGMLVFISLALFPFWEALWFWFILRMMIGIGDQMLHFGTQTWITTTATKETRGKSIAYYGLFFGLGFALGPLMTRLLSVNEALPFLLSAGLSMLVWSTMLFVRNKWPEQEEVNTAHASSSFGRFIETGKIAWVALLPGFGYGFLEASLHSIFPIYGLRIGHDVAILSLIIPCFAAGSLITQLPLGILSDKIGRKPVLLFVLTAGIGCFILAALLETSILALFILFALAGMFVGSLFSLGISYMTDLLPGNLLPAGNLMVGITFSLGSISGPFLGGLYVQAFPEISFFYLIAAMLVIVILAISLNIGAQVKAQ</sequence>
<dbReference type="CDD" id="cd17477">
    <property type="entry name" value="MFS_YcaD_like"/>
    <property type="match status" value="1"/>
</dbReference>
<feature type="transmembrane region" description="Helical" evidence="7">
    <location>
        <begin position="362"/>
        <end position="383"/>
    </location>
</feature>
<evidence type="ECO:0000256" key="2">
    <source>
        <dbReference type="ARBA" id="ARBA00022448"/>
    </source>
</evidence>
<dbReference type="EMBL" id="NPMS01000008">
    <property type="protein sequence ID" value="OZU87738.1"/>
    <property type="molecule type" value="Genomic_DNA"/>
</dbReference>
<evidence type="ECO:0000256" key="5">
    <source>
        <dbReference type="ARBA" id="ARBA00022989"/>
    </source>
</evidence>
<keyword evidence="4 7" id="KW-0812">Transmembrane</keyword>
<dbReference type="InterPro" id="IPR020846">
    <property type="entry name" value="MFS_dom"/>
</dbReference>
<comment type="caution">
    <text evidence="9">The sequence shown here is derived from an EMBL/GenBank/DDBJ whole genome shotgun (WGS) entry which is preliminary data.</text>
</comment>
<dbReference type="OrthoDB" id="478565at2"/>
<reference evidence="9 10" key="1">
    <citation type="submission" date="2017-08" db="EMBL/GenBank/DDBJ databases">
        <title>Virgibacillus indicus sp. nov. and Virgibacillus profoundi sp. nov, two moderately halophilic bacteria isolated from marine sediment by using the Microfluidic Streak Plate.</title>
        <authorList>
            <person name="Xu B."/>
            <person name="Hu B."/>
            <person name="Wang J."/>
            <person name="Zhu Y."/>
            <person name="Huang L."/>
            <person name="Du W."/>
            <person name="Huang Y."/>
        </authorList>
    </citation>
    <scope>NUCLEOTIDE SEQUENCE [LARGE SCALE GENOMIC DNA]</scope>
    <source>
        <strain evidence="9 10">IO3-P2-C2</strain>
    </source>
</reference>
<dbReference type="InterPro" id="IPR047200">
    <property type="entry name" value="MFS_YcaD-like"/>
</dbReference>
<feature type="transmembrane region" description="Helical" evidence="7">
    <location>
        <begin position="44"/>
        <end position="61"/>
    </location>
</feature>
<evidence type="ECO:0000259" key="8">
    <source>
        <dbReference type="PROSITE" id="PS50850"/>
    </source>
</evidence>
<feature type="domain" description="Major facilitator superfamily (MFS) profile" evidence="8">
    <location>
        <begin position="7"/>
        <end position="385"/>
    </location>
</feature>
<feature type="transmembrane region" description="Helical" evidence="7">
    <location>
        <begin position="132"/>
        <end position="153"/>
    </location>
</feature>
<evidence type="ECO:0000256" key="6">
    <source>
        <dbReference type="ARBA" id="ARBA00023136"/>
    </source>
</evidence>
<keyword evidence="10" id="KW-1185">Reference proteome</keyword>
<dbReference type="Gene3D" id="1.20.1250.20">
    <property type="entry name" value="MFS general substrate transporter like domains"/>
    <property type="match status" value="2"/>
</dbReference>
<comment type="subcellular location">
    <subcellularLocation>
        <location evidence="1">Cell membrane</location>
        <topology evidence="1">Multi-pass membrane protein</topology>
    </subcellularLocation>
</comment>
<dbReference type="PANTHER" id="PTHR23521:SF2">
    <property type="entry name" value="TRANSPORTER MFS SUPERFAMILY"/>
    <property type="match status" value="1"/>
</dbReference>
<evidence type="ECO:0000256" key="3">
    <source>
        <dbReference type="ARBA" id="ARBA00022475"/>
    </source>
</evidence>
<dbReference type="GO" id="GO:0022857">
    <property type="term" value="F:transmembrane transporter activity"/>
    <property type="evidence" value="ECO:0007669"/>
    <property type="project" value="InterPro"/>
</dbReference>
<dbReference type="GO" id="GO:0005886">
    <property type="term" value="C:plasma membrane"/>
    <property type="evidence" value="ECO:0007669"/>
    <property type="project" value="UniProtKB-SubCell"/>
</dbReference>
<evidence type="ECO:0000313" key="9">
    <source>
        <dbReference type="EMBL" id="OZU87738.1"/>
    </source>
</evidence>
<feature type="transmembrane region" description="Helical" evidence="7">
    <location>
        <begin position="68"/>
        <end position="88"/>
    </location>
</feature>
<evidence type="ECO:0000313" key="10">
    <source>
        <dbReference type="Proteomes" id="UP000216498"/>
    </source>
</evidence>
<evidence type="ECO:0000256" key="4">
    <source>
        <dbReference type="ARBA" id="ARBA00022692"/>
    </source>
</evidence>
<feature type="transmembrane region" description="Helical" evidence="7">
    <location>
        <begin position="330"/>
        <end position="350"/>
    </location>
</feature>
<feature type="transmembrane region" description="Helical" evidence="7">
    <location>
        <begin position="7"/>
        <end position="32"/>
    </location>
</feature>
<evidence type="ECO:0000256" key="1">
    <source>
        <dbReference type="ARBA" id="ARBA00004651"/>
    </source>
</evidence>
<feature type="transmembrane region" description="Helical" evidence="7">
    <location>
        <begin position="296"/>
        <end position="318"/>
    </location>
</feature>
<gene>
    <name evidence="9" type="ORF">CIL03_15340</name>
</gene>
<keyword evidence="6 7" id="KW-0472">Membrane</keyword>
<dbReference type="SUPFAM" id="SSF103473">
    <property type="entry name" value="MFS general substrate transporter"/>
    <property type="match status" value="1"/>
</dbReference>
<keyword evidence="2" id="KW-0813">Transport</keyword>
<feature type="transmembrane region" description="Helical" evidence="7">
    <location>
        <begin position="240"/>
        <end position="260"/>
    </location>
</feature>
<dbReference type="AlphaFoldDB" id="A0A265N6U3"/>
<feature type="transmembrane region" description="Helical" evidence="7">
    <location>
        <begin position="272"/>
        <end position="290"/>
    </location>
</feature>
<keyword evidence="5 7" id="KW-1133">Transmembrane helix</keyword>
<dbReference type="PROSITE" id="PS50850">
    <property type="entry name" value="MFS"/>
    <property type="match status" value="1"/>
</dbReference>
<dbReference type="RefSeq" id="WP_094886766.1">
    <property type="nucleotide sequence ID" value="NZ_NPMS01000008.1"/>
</dbReference>
<dbReference type="Pfam" id="PF07690">
    <property type="entry name" value="MFS_1"/>
    <property type="match status" value="1"/>
</dbReference>
<dbReference type="PANTHER" id="PTHR23521">
    <property type="entry name" value="TRANSPORTER MFS SUPERFAMILY"/>
    <property type="match status" value="1"/>
</dbReference>
<protein>
    <submittedName>
        <fullName evidence="9">MFS transporter</fullName>
    </submittedName>
</protein>
<name>A0A265N6U3_9BACI</name>